<proteinExistence type="predicted"/>
<dbReference type="InterPro" id="IPR021136">
    <property type="entry name" value="Flagellar_hook_control-like_C"/>
</dbReference>
<keyword evidence="2" id="KW-0966">Cell projection</keyword>
<reference evidence="2 3" key="1">
    <citation type="journal article" date="2015" name="J. Biotechnol.">
        <title>Complete genome sequence of Pseudomonas rhizosphaerae IH5T (=DSM 16299T), a phosphate-solubilizing rhizobacterium for bacterial biofertilizer.</title>
        <authorList>
            <person name="Kwak Y."/>
            <person name="Jung B.K."/>
            <person name="Shin J.H."/>
        </authorList>
    </citation>
    <scope>NUCLEOTIDE SEQUENCE [LARGE SCALE GENOMIC DNA]</scope>
    <source>
        <strain evidence="2">DSM 16299</strain>
    </source>
</reference>
<dbReference type="InterPro" id="IPR038610">
    <property type="entry name" value="FliK-like_C_sf"/>
</dbReference>
<keyword evidence="2" id="KW-0969">Cilium</keyword>
<keyword evidence="2" id="KW-0282">Flagellum</keyword>
<dbReference type="OrthoDB" id="6113047at2"/>
<dbReference type="Pfam" id="PF02120">
    <property type="entry name" value="Flg_hook"/>
    <property type="match status" value="1"/>
</dbReference>
<dbReference type="STRING" id="216142.LT40_02600"/>
<gene>
    <name evidence="2" type="ORF">LT40_02600</name>
</gene>
<dbReference type="KEGG" id="prh:LT40_02600"/>
<dbReference type="AlphaFoldDB" id="A0A089YJ01"/>
<accession>A0A089YJ01</accession>
<protein>
    <submittedName>
        <fullName evidence="2">Flagellar hook-length control protein FliK</fullName>
    </submittedName>
</protein>
<evidence type="ECO:0000313" key="3">
    <source>
        <dbReference type="Proteomes" id="UP000029499"/>
    </source>
</evidence>
<keyword evidence="3" id="KW-1185">Reference proteome</keyword>
<sequence length="521" mass="54980">MPDLISNLAALPSASGAARASASSIETVKITQPLDSLLALGETVDAEVVSVKAGAQDFQLLLRLSLAGGGVATITASSLKPLPQGTALLVSHLAGGAALVATQERGNGAPLILTRIDTQALPVGTLLQGKVSSSQMLPQIAGQPAVYKAMVTLLNTAQAGNILAIESPQPLRLGSLLSAQVMSDQSLNFVPLSGRMDQLAVAQQLGAQQSRQGSLDSLLSAVQNLRQNPDLAPPTRAGLERLLATLPDVQQMADPKTVAQAVVASGAFLEANLLNGQPAPDLKSALLRLMAQIAPGALPNPTAHPGVAANVLAQVLPGRVRNALNAWGQVSEKTVPASFPLPARTAQKSEGEDDLEHLLRLAGAAVARLQSHQLAGLEQTGRTPEGATQTTWQLEIPMRHLHDFIPLQVKVQREDPPPDQQPADRNDARPAQEKIWRLDLAFDLDALGPLQVQAQLAHGSLSSQLWAQRPETALLIENQLDDLRQRLQASGLNVADLQCHQGTAPQGARTRLEQRWVDETA</sequence>
<feature type="domain" description="Flagellar hook-length control protein-like C-terminal" evidence="1">
    <location>
        <begin position="427"/>
        <end position="507"/>
    </location>
</feature>
<organism evidence="2 3">
    <name type="scientific">Pseudomonas rhizosphaerae</name>
    <dbReference type="NCBI Taxonomy" id="216142"/>
    <lineage>
        <taxon>Bacteria</taxon>
        <taxon>Pseudomonadati</taxon>
        <taxon>Pseudomonadota</taxon>
        <taxon>Gammaproteobacteria</taxon>
        <taxon>Pseudomonadales</taxon>
        <taxon>Pseudomonadaceae</taxon>
        <taxon>Pseudomonas</taxon>
    </lineage>
</organism>
<evidence type="ECO:0000313" key="2">
    <source>
        <dbReference type="EMBL" id="AIS16348.1"/>
    </source>
</evidence>
<dbReference type="Proteomes" id="UP000029499">
    <property type="component" value="Chromosome"/>
</dbReference>
<dbReference type="HOGENOM" id="CLU_517645_0_0_6"/>
<dbReference type="RefSeq" id="WP_043186108.1">
    <property type="nucleotide sequence ID" value="NZ_CP009533.1"/>
</dbReference>
<name>A0A089YJ01_9PSED</name>
<dbReference type="Gene3D" id="3.30.750.140">
    <property type="match status" value="1"/>
</dbReference>
<evidence type="ECO:0000259" key="1">
    <source>
        <dbReference type="Pfam" id="PF02120"/>
    </source>
</evidence>
<dbReference type="eggNOG" id="ENOG5033C35">
    <property type="taxonomic scope" value="Bacteria"/>
</dbReference>
<dbReference type="EMBL" id="CP009533">
    <property type="protein sequence ID" value="AIS16348.1"/>
    <property type="molecule type" value="Genomic_DNA"/>
</dbReference>